<comment type="caution">
    <text evidence="1">The sequence shown here is derived from an EMBL/GenBank/DDBJ whole genome shotgun (WGS) entry which is preliminary data.</text>
</comment>
<accession>A0ABV0J3D7</accession>
<evidence type="ECO:0008006" key="3">
    <source>
        <dbReference type="Google" id="ProtNLM"/>
    </source>
</evidence>
<name>A0ABV0J3D7_9CYAN</name>
<dbReference type="Proteomes" id="UP001464891">
    <property type="component" value="Unassembled WGS sequence"/>
</dbReference>
<sequence>MKLRAVFNDLIQFIFGAVNRIFSPTDDEYPATGVQPFEGDVRSSRSHDW</sequence>
<organism evidence="1 2">
    <name type="scientific">Trichocoleus desertorum GB2-A4</name>
    <dbReference type="NCBI Taxonomy" id="2933944"/>
    <lineage>
        <taxon>Bacteria</taxon>
        <taxon>Bacillati</taxon>
        <taxon>Cyanobacteriota</taxon>
        <taxon>Cyanophyceae</taxon>
        <taxon>Leptolyngbyales</taxon>
        <taxon>Trichocoleusaceae</taxon>
        <taxon>Trichocoleus</taxon>
    </lineage>
</organism>
<reference evidence="1 2" key="1">
    <citation type="submission" date="2022-04" db="EMBL/GenBank/DDBJ databases">
        <title>Positive selection, recombination, and allopatry shape intraspecific diversity of widespread and dominant cyanobacteria.</title>
        <authorList>
            <person name="Wei J."/>
            <person name="Shu W."/>
            <person name="Hu C."/>
        </authorList>
    </citation>
    <scope>NUCLEOTIDE SEQUENCE [LARGE SCALE GENOMIC DNA]</scope>
    <source>
        <strain evidence="1 2">GB2-A4</strain>
    </source>
</reference>
<gene>
    <name evidence="1" type="ORF">NC998_04155</name>
</gene>
<evidence type="ECO:0000313" key="2">
    <source>
        <dbReference type="Proteomes" id="UP001464891"/>
    </source>
</evidence>
<evidence type="ECO:0000313" key="1">
    <source>
        <dbReference type="EMBL" id="MEP0816286.1"/>
    </source>
</evidence>
<dbReference type="RefSeq" id="WP_190433557.1">
    <property type="nucleotide sequence ID" value="NZ_JAMPKM010000002.1"/>
</dbReference>
<dbReference type="EMBL" id="JAMPKM010000002">
    <property type="protein sequence ID" value="MEP0816286.1"/>
    <property type="molecule type" value="Genomic_DNA"/>
</dbReference>
<proteinExistence type="predicted"/>
<protein>
    <recommendedName>
        <fullName evidence="3">Isochorismate synthase</fullName>
    </recommendedName>
</protein>
<keyword evidence="2" id="KW-1185">Reference proteome</keyword>